<dbReference type="Proteomes" id="UP000002881">
    <property type="component" value="Chromosome"/>
</dbReference>
<evidence type="ECO:0000313" key="2">
    <source>
        <dbReference type="EMBL" id="AFK08271.1"/>
    </source>
</evidence>
<accession>I2F8L8</accession>
<sequence length="92" mass="10758">MIVTVVDIQVKSEFLDKFIEATRENHKKSVSEPGNLRFDFLQDKADPSHFFSMKPMNPRKQLQITRGQIITSDGRKELRSTWRDHAGELKQE</sequence>
<dbReference type="AlphaFoldDB" id="I2F8L8"/>
<dbReference type="SUPFAM" id="SSF54909">
    <property type="entry name" value="Dimeric alpha+beta barrel"/>
    <property type="match status" value="1"/>
</dbReference>
<dbReference type="KEGG" id="mpg:Theba_2672"/>
<dbReference type="InterPro" id="IPR007138">
    <property type="entry name" value="ABM_dom"/>
</dbReference>
<name>I2F8L8_9BACT</name>
<proteinExistence type="predicted"/>
<evidence type="ECO:0000313" key="3">
    <source>
        <dbReference type="Proteomes" id="UP000002881"/>
    </source>
</evidence>
<dbReference type="HOGENOM" id="CLU_2409825_0_0_0"/>
<evidence type="ECO:0000259" key="1">
    <source>
        <dbReference type="Pfam" id="PF03992"/>
    </source>
</evidence>
<protein>
    <recommendedName>
        <fullName evidence="1">ABM domain-containing protein</fullName>
    </recommendedName>
</protein>
<keyword evidence="3" id="KW-1185">Reference proteome</keyword>
<dbReference type="InterPro" id="IPR011008">
    <property type="entry name" value="Dimeric_a/b-barrel"/>
</dbReference>
<dbReference type="STRING" id="660470.Theba_2672"/>
<dbReference type="EMBL" id="CP003532">
    <property type="protein sequence ID" value="AFK08271.1"/>
    <property type="molecule type" value="Genomic_DNA"/>
</dbReference>
<organism evidence="2 3">
    <name type="scientific">Mesotoga prima MesG1.Ag.4.2</name>
    <dbReference type="NCBI Taxonomy" id="660470"/>
    <lineage>
        <taxon>Bacteria</taxon>
        <taxon>Thermotogati</taxon>
        <taxon>Thermotogota</taxon>
        <taxon>Thermotogae</taxon>
        <taxon>Kosmotogales</taxon>
        <taxon>Kosmotogaceae</taxon>
        <taxon>Mesotoga</taxon>
    </lineage>
</organism>
<gene>
    <name evidence="2" type="ORF">Theba_2672</name>
</gene>
<dbReference type="Gene3D" id="3.30.70.100">
    <property type="match status" value="1"/>
</dbReference>
<dbReference type="eggNOG" id="COG1359">
    <property type="taxonomic scope" value="Bacteria"/>
</dbReference>
<feature type="domain" description="ABM" evidence="1">
    <location>
        <begin position="1"/>
        <end position="53"/>
    </location>
</feature>
<reference evidence="2 3" key="1">
    <citation type="journal article" date="2012" name="Genome Biol. Evol.">
        <title>Genome Sequence of the Mesophilic Thermotogales Bacterium Mesotoga prima MesG1.Ag.4.2 Reveals the Largest Thermotogales Genome To Date.</title>
        <authorList>
            <person name="Zhaxybayeva O."/>
            <person name="Swithers K.S."/>
            <person name="Foght J."/>
            <person name="Green A.G."/>
            <person name="Bruce D."/>
            <person name="Detter C."/>
            <person name="Han S."/>
            <person name="Teshima H."/>
            <person name="Han J."/>
            <person name="Woyke T."/>
            <person name="Pitluck S."/>
            <person name="Nolan M."/>
            <person name="Ivanova N."/>
            <person name="Pati A."/>
            <person name="Land M.L."/>
            <person name="Dlutek M."/>
            <person name="Doolittle W.F."/>
            <person name="Noll K.M."/>
            <person name="Nesbo C.L."/>
        </authorList>
    </citation>
    <scope>NUCLEOTIDE SEQUENCE [LARGE SCALE GENOMIC DNA]</scope>
    <source>
        <strain evidence="3">mesG1.Ag.4.2</strain>
    </source>
</reference>
<dbReference type="Pfam" id="PF03992">
    <property type="entry name" value="ABM"/>
    <property type="match status" value="1"/>
</dbReference>